<sequence length="54" mass="6185">MFTPLHQGVNLTNIRSAKNAKPAYDVHNTDKCKTCGSFNVCTRQYTYHHQIAYP</sequence>
<gene>
    <name evidence="1" type="primary">ORF61167</name>
</gene>
<dbReference type="EMBL" id="HACG01020190">
    <property type="protein sequence ID" value="CEK67055.1"/>
    <property type="molecule type" value="Transcribed_RNA"/>
</dbReference>
<feature type="non-terminal residue" evidence="1">
    <location>
        <position position="54"/>
    </location>
</feature>
<dbReference type="AlphaFoldDB" id="A0A0B6ZH50"/>
<organism evidence="1">
    <name type="scientific">Arion vulgaris</name>
    <dbReference type="NCBI Taxonomy" id="1028688"/>
    <lineage>
        <taxon>Eukaryota</taxon>
        <taxon>Metazoa</taxon>
        <taxon>Spiralia</taxon>
        <taxon>Lophotrochozoa</taxon>
        <taxon>Mollusca</taxon>
        <taxon>Gastropoda</taxon>
        <taxon>Heterobranchia</taxon>
        <taxon>Euthyneura</taxon>
        <taxon>Panpulmonata</taxon>
        <taxon>Eupulmonata</taxon>
        <taxon>Stylommatophora</taxon>
        <taxon>Helicina</taxon>
        <taxon>Arionoidea</taxon>
        <taxon>Arionidae</taxon>
        <taxon>Arion</taxon>
    </lineage>
</organism>
<reference evidence="1" key="1">
    <citation type="submission" date="2014-12" db="EMBL/GenBank/DDBJ databases">
        <title>Insight into the proteome of Arion vulgaris.</title>
        <authorList>
            <person name="Aradska J."/>
            <person name="Bulat T."/>
            <person name="Smidak R."/>
            <person name="Sarate P."/>
            <person name="Gangsoo J."/>
            <person name="Sialana F."/>
            <person name="Bilban M."/>
            <person name="Lubec G."/>
        </authorList>
    </citation>
    <scope>NUCLEOTIDE SEQUENCE</scope>
    <source>
        <tissue evidence="1">Skin</tissue>
    </source>
</reference>
<proteinExistence type="predicted"/>
<evidence type="ECO:0000313" key="1">
    <source>
        <dbReference type="EMBL" id="CEK67055.1"/>
    </source>
</evidence>
<name>A0A0B6ZH50_9EUPU</name>
<protein>
    <submittedName>
        <fullName evidence="1">Uncharacterized protein</fullName>
    </submittedName>
</protein>
<accession>A0A0B6ZH50</accession>